<feature type="compositionally biased region" description="Basic residues" evidence="1">
    <location>
        <begin position="1"/>
        <end position="14"/>
    </location>
</feature>
<evidence type="ECO:0000256" key="1">
    <source>
        <dbReference type="SAM" id="MobiDB-lite"/>
    </source>
</evidence>
<organism evidence="2 3">
    <name type="scientific">Malurus cyaneus samueli</name>
    <dbReference type="NCBI Taxonomy" id="2593467"/>
    <lineage>
        <taxon>Eukaryota</taxon>
        <taxon>Metazoa</taxon>
        <taxon>Chordata</taxon>
        <taxon>Craniata</taxon>
        <taxon>Vertebrata</taxon>
        <taxon>Euteleostomi</taxon>
        <taxon>Archelosauria</taxon>
        <taxon>Archosauria</taxon>
        <taxon>Dinosauria</taxon>
        <taxon>Saurischia</taxon>
        <taxon>Theropoda</taxon>
        <taxon>Coelurosauria</taxon>
        <taxon>Aves</taxon>
        <taxon>Neognathae</taxon>
        <taxon>Neoaves</taxon>
        <taxon>Telluraves</taxon>
        <taxon>Australaves</taxon>
        <taxon>Passeriformes</taxon>
        <taxon>Meliphagoidea</taxon>
        <taxon>Maluridae</taxon>
        <taxon>Malurus</taxon>
    </lineage>
</organism>
<feature type="region of interest" description="Disordered" evidence="1">
    <location>
        <begin position="65"/>
        <end position="103"/>
    </location>
</feature>
<dbReference type="InterPro" id="IPR038195">
    <property type="entry name" value="Apo_CIII_sf"/>
</dbReference>
<sequence length="103" mass="11173">RDPRAAPHRARGHTRGAQPRAPLPRSHQAVLAGADSPEEPKLVHKVQELAHKATAMAKDAFSRVRESDAARQARCPRPPPARTPVPVPGEPELTPELIPELTP</sequence>
<feature type="compositionally biased region" description="Pro residues" evidence="1">
    <location>
        <begin position="76"/>
        <end position="89"/>
    </location>
</feature>
<feature type="compositionally biased region" description="Low complexity" evidence="1">
    <location>
        <begin position="90"/>
        <end position="103"/>
    </location>
</feature>
<reference evidence="2" key="1">
    <citation type="submission" date="2025-08" db="UniProtKB">
        <authorList>
            <consortium name="Ensembl"/>
        </authorList>
    </citation>
    <scope>IDENTIFICATION</scope>
</reference>
<proteinExistence type="predicted"/>
<protein>
    <submittedName>
        <fullName evidence="2">Uncharacterized protein</fullName>
    </submittedName>
</protein>
<dbReference type="AlphaFoldDB" id="A0A8C5TSW3"/>
<dbReference type="Proteomes" id="UP000694560">
    <property type="component" value="Unplaced"/>
</dbReference>
<accession>A0A8C5TSW3</accession>
<dbReference type="Gene3D" id="6.10.90.10">
    <property type="entry name" value="Apolipoprotein CIII"/>
    <property type="match status" value="1"/>
</dbReference>
<evidence type="ECO:0000313" key="2">
    <source>
        <dbReference type="Ensembl" id="ENSMCSP00000009106.1"/>
    </source>
</evidence>
<dbReference type="Ensembl" id="ENSMCST00000009330.1">
    <property type="protein sequence ID" value="ENSMCSP00000009106.1"/>
    <property type="gene ID" value="ENSMCSG00000006477.1"/>
</dbReference>
<keyword evidence="3" id="KW-1185">Reference proteome</keyword>
<feature type="region of interest" description="Disordered" evidence="1">
    <location>
        <begin position="1"/>
        <end position="38"/>
    </location>
</feature>
<dbReference type="OrthoDB" id="9049572at2759"/>
<evidence type="ECO:0000313" key="3">
    <source>
        <dbReference type="Proteomes" id="UP000694560"/>
    </source>
</evidence>
<name>A0A8C5TSW3_9PASS</name>
<reference evidence="2" key="2">
    <citation type="submission" date="2025-09" db="UniProtKB">
        <authorList>
            <consortium name="Ensembl"/>
        </authorList>
    </citation>
    <scope>IDENTIFICATION</scope>
</reference>